<dbReference type="GO" id="GO:0043015">
    <property type="term" value="F:gamma-tubulin binding"/>
    <property type="evidence" value="ECO:0007669"/>
    <property type="project" value="InterPro"/>
</dbReference>
<organism evidence="9 10">
    <name type="scientific">Patiria miniata</name>
    <name type="common">Bat star</name>
    <name type="synonym">Asterina miniata</name>
    <dbReference type="NCBI Taxonomy" id="46514"/>
    <lineage>
        <taxon>Eukaryota</taxon>
        <taxon>Metazoa</taxon>
        <taxon>Echinodermata</taxon>
        <taxon>Eleutherozoa</taxon>
        <taxon>Asterozoa</taxon>
        <taxon>Asteroidea</taxon>
        <taxon>Valvatacea</taxon>
        <taxon>Valvatida</taxon>
        <taxon>Asterinidae</taxon>
        <taxon>Patiria</taxon>
    </lineage>
</organism>
<reference evidence="9" key="1">
    <citation type="submission" date="2022-11" db="UniProtKB">
        <authorList>
            <consortium name="EnsemblMetazoa"/>
        </authorList>
    </citation>
    <scope>IDENTIFICATION</scope>
</reference>
<evidence type="ECO:0000256" key="5">
    <source>
        <dbReference type="RuleBase" id="RU363050"/>
    </source>
</evidence>
<feature type="domain" description="Gamma tubulin complex component protein N-terminal" evidence="8">
    <location>
        <begin position="313"/>
        <end position="624"/>
    </location>
</feature>
<dbReference type="PANTHER" id="PTHR19302">
    <property type="entry name" value="GAMMA TUBULIN COMPLEX PROTEIN"/>
    <property type="match status" value="1"/>
</dbReference>
<evidence type="ECO:0000256" key="3">
    <source>
        <dbReference type="ARBA" id="ARBA00022701"/>
    </source>
</evidence>
<dbReference type="InterPro" id="IPR042241">
    <property type="entry name" value="GCP_C_sf"/>
</dbReference>
<proteinExistence type="inferred from homology"/>
<evidence type="ECO:0000259" key="7">
    <source>
        <dbReference type="Pfam" id="PF04130"/>
    </source>
</evidence>
<name>A0A913ZMT5_PATMI</name>
<dbReference type="OrthoDB" id="66546at2759"/>
<feature type="region of interest" description="Disordered" evidence="6">
    <location>
        <begin position="220"/>
        <end position="242"/>
    </location>
</feature>
<dbReference type="Gene3D" id="1.20.120.1900">
    <property type="entry name" value="Gamma-tubulin complex, C-terminal domain"/>
    <property type="match status" value="1"/>
</dbReference>
<dbReference type="GO" id="GO:0031122">
    <property type="term" value="P:cytoplasmic microtubule organization"/>
    <property type="evidence" value="ECO:0007669"/>
    <property type="project" value="TreeGrafter"/>
</dbReference>
<feature type="region of interest" description="Disordered" evidence="6">
    <location>
        <begin position="563"/>
        <end position="587"/>
    </location>
</feature>
<dbReference type="InterPro" id="IPR007259">
    <property type="entry name" value="GCP"/>
</dbReference>
<feature type="region of interest" description="Disordered" evidence="6">
    <location>
        <begin position="898"/>
        <end position="927"/>
    </location>
</feature>
<dbReference type="OMA" id="RTNQFEV"/>
<dbReference type="PANTHER" id="PTHR19302:SF33">
    <property type="entry name" value="GAMMA-TUBULIN COMPLEX COMPONENT 5"/>
    <property type="match status" value="1"/>
</dbReference>
<protein>
    <recommendedName>
        <fullName evidence="5">Gamma-tubulin complex component</fullName>
    </recommendedName>
</protein>
<comment type="similarity">
    <text evidence="1 5">Belongs to the TUBGCP family.</text>
</comment>
<keyword evidence="4 5" id="KW-0206">Cytoskeleton</keyword>
<dbReference type="InterPro" id="IPR059169">
    <property type="entry name" value="GCP5_N_ext"/>
</dbReference>
<feature type="domain" description="Gamma tubulin complex component C-terminal" evidence="7">
    <location>
        <begin position="762"/>
        <end position="1072"/>
    </location>
</feature>
<dbReference type="GO" id="GO:0000278">
    <property type="term" value="P:mitotic cell cycle"/>
    <property type="evidence" value="ECO:0007669"/>
    <property type="project" value="TreeGrafter"/>
</dbReference>
<evidence type="ECO:0000259" key="8">
    <source>
        <dbReference type="Pfam" id="PF17681"/>
    </source>
</evidence>
<accession>A0A913ZMT5</accession>
<dbReference type="GO" id="GO:0005874">
    <property type="term" value="C:microtubule"/>
    <property type="evidence" value="ECO:0007669"/>
    <property type="project" value="UniProtKB-KW"/>
</dbReference>
<keyword evidence="10" id="KW-1185">Reference proteome</keyword>
<dbReference type="Pfam" id="PF04130">
    <property type="entry name" value="GCP_C_terminal"/>
    <property type="match status" value="1"/>
</dbReference>
<sequence length="1091" mass="123952">WWTIIKRATIVTTEGACLPHAAGTRCTFNHCECEKHRNGTSEKADDTEMAQTSSLVEEEAKKLIQKLMGFKDSSDENFRRSLQFVLSNFKFHRYLDVDSHKINSKLQGLLQKFEIHSQLEKAESLRKLTDNFLQLPLSPKNQDAKTDIHYSILSVLLSLSDRPVNVAYTETLRVPKREAGDGFDWGAFLQEGLAPIPNFGDSSSDEWSDEEVLDDSAIQADQSETSPAPARHPIGRAVSGRPIRSHDLGEEHHGRSWLRRNVVVQYWEGERDSAAQGAHSAASMASTWRAYEQHRDPFPSVEEKYTLTEMHIIRETIWVLMGAENSFVYQLQDGKFTSRQDIQVSHLTPQALHRFTSRLAEICTNTCVLQSFVDSIRTTPMGYINAKESSSEGQSKMRGQTFESFAEALSVILWEFRRKLTAWEREISKQESSLTLSQFAAELEPWAGKLSLLTHVYEAGIAMGQTGSCAQSTWLLLTALQGTIEAEYQQGMHREENVLMLLRVWLVTIRPYIQFLDNWLSGHPLYDPAQEFVIQRNPEIIIKSHDFWEKAFTLHRFTPPNKLGAAQPHHSGAQQSGPDQRRKEGGEKVAVPSFLQPVLKQILLAGKCMELLESMGQLPLVWRKYHPEKSSVYDKFSTSVKNRLHSSSAEVTDGKVAASNSQPESDQSPALVPLNELQKLGVRDPLMAHNFRDLFTELEYFNSETETEDTSWSSLPDFSLGHPSPMKPLKLLLHRCLYPLLMAKCQTICEEIVVALKKDYHLMEMFASMRKFYLCEAGDTMFDFLSDLFDKLRSCQHESQWQDTLYLNYQLQTAVSTRYPADADRLTVSFEPVSVPSAVSMQPIHALDGLTLHYKVPWPLDIIINSETIASYNQVFRFLLQVKRAKYCLDQLRFSSISRSSSPTLPAEPEGQRAGVKGDSTLTPRQPPLPKAQLLHRVYLLRYKLIHFVNAVHSYLMSRILHSTGLEFQSDIDKAPDLEAILDVHANYLDKVWERCLLHKKVGLVREAVIKALNLALVFQRRWDAGLTAFSAERIEQMLSEFNKCSTFLLTMLNNINKRGAFPHLEALALSLTQSHEESSSSRPEEGLQTT</sequence>
<dbReference type="EnsemblMetazoa" id="XM_038196487.1">
    <property type="protein sequence ID" value="XP_038052415.1"/>
    <property type="gene ID" value="LOC119725127"/>
</dbReference>
<dbReference type="GO" id="GO:0051321">
    <property type="term" value="P:meiotic cell cycle"/>
    <property type="evidence" value="ECO:0007669"/>
    <property type="project" value="TreeGrafter"/>
</dbReference>
<dbReference type="InterPro" id="IPR041470">
    <property type="entry name" value="GCP_N"/>
</dbReference>
<feature type="compositionally biased region" description="Polar residues" evidence="6">
    <location>
        <begin position="658"/>
        <end position="668"/>
    </location>
</feature>
<dbReference type="CTD" id="114791"/>
<dbReference type="GO" id="GO:0000930">
    <property type="term" value="C:gamma-tubulin complex"/>
    <property type="evidence" value="ECO:0007669"/>
    <property type="project" value="TreeGrafter"/>
</dbReference>
<evidence type="ECO:0000256" key="4">
    <source>
        <dbReference type="ARBA" id="ARBA00023212"/>
    </source>
</evidence>
<dbReference type="GO" id="GO:0007020">
    <property type="term" value="P:microtubule nucleation"/>
    <property type="evidence" value="ECO:0007669"/>
    <property type="project" value="InterPro"/>
</dbReference>
<evidence type="ECO:0000313" key="10">
    <source>
        <dbReference type="Proteomes" id="UP000887568"/>
    </source>
</evidence>
<dbReference type="GO" id="GO:0000922">
    <property type="term" value="C:spindle pole"/>
    <property type="evidence" value="ECO:0007669"/>
    <property type="project" value="InterPro"/>
</dbReference>
<evidence type="ECO:0000313" key="9">
    <source>
        <dbReference type="EnsemblMetazoa" id="XP_038052415.1"/>
    </source>
</evidence>
<evidence type="ECO:0000256" key="2">
    <source>
        <dbReference type="ARBA" id="ARBA00022490"/>
    </source>
</evidence>
<feature type="region of interest" description="Disordered" evidence="6">
    <location>
        <begin position="647"/>
        <end position="669"/>
    </location>
</feature>
<evidence type="ECO:0000256" key="6">
    <source>
        <dbReference type="SAM" id="MobiDB-lite"/>
    </source>
</evidence>
<dbReference type="CDD" id="cd22572">
    <property type="entry name" value="GCP5_NTD"/>
    <property type="match status" value="1"/>
</dbReference>
<keyword evidence="3 5" id="KW-0493">Microtubule</keyword>
<keyword evidence="2 5" id="KW-0963">Cytoplasm</keyword>
<dbReference type="GeneID" id="119725127"/>
<comment type="subcellular location">
    <subcellularLocation>
        <location evidence="5">Cytoplasm</location>
        <location evidence="5">Cytoskeleton</location>
        <location evidence="5">Microtubule organizing center</location>
    </subcellularLocation>
</comment>
<dbReference type="GO" id="GO:0051225">
    <property type="term" value="P:spindle assembly"/>
    <property type="evidence" value="ECO:0007669"/>
    <property type="project" value="TreeGrafter"/>
</dbReference>
<dbReference type="AlphaFoldDB" id="A0A913ZMT5"/>
<dbReference type="GO" id="GO:0051011">
    <property type="term" value="F:microtubule minus-end binding"/>
    <property type="evidence" value="ECO:0007669"/>
    <property type="project" value="TreeGrafter"/>
</dbReference>
<dbReference type="RefSeq" id="XP_038052415.1">
    <property type="nucleotide sequence ID" value="XM_038196487.1"/>
</dbReference>
<evidence type="ECO:0000256" key="1">
    <source>
        <dbReference type="ARBA" id="ARBA00010337"/>
    </source>
</evidence>
<dbReference type="InterPro" id="IPR040457">
    <property type="entry name" value="GCP_C"/>
</dbReference>
<dbReference type="Proteomes" id="UP000887568">
    <property type="component" value="Unplaced"/>
</dbReference>
<dbReference type="Pfam" id="PF17681">
    <property type="entry name" value="GCP_N_terminal"/>
    <property type="match status" value="1"/>
</dbReference>